<dbReference type="EMBL" id="CP127295">
    <property type="protein sequence ID" value="WIY05950.1"/>
    <property type="molecule type" value="Genomic_DNA"/>
</dbReference>
<evidence type="ECO:0000313" key="2">
    <source>
        <dbReference type="Proteomes" id="UP001239397"/>
    </source>
</evidence>
<accession>A0A9Y2JXU7</accession>
<reference evidence="1 2" key="1">
    <citation type="submission" date="2023-06" db="EMBL/GenBank/DDBJ databases">
        <authorList>
            <person name="Oyuntsetseg B."/>
            <person name="Kim S.B."/>
        </authorList>
    </citation>
    <scope>NUCLEOTIDE SEQUENCE [LARGE SCALE GENOMIC DNA]</scope>
    <source>
        <strain evidence="1 2">4-36</strain>
    </source>
</reference>
<gene>
    <name evidence="1" type="ORF">QRX60_19695</name>
</gene>
<dbReference type="KEGG" id="amog:QRX60_19695"/>
<sequence>MGIRELVDRVVKRDAEGIVAVQVPSADVGAGPPPEFAPGQVYLEVRLRQMWLTRARELWREYLPFGTIVTEFVHKGNTVAVPTVLSSAELARRFQVTGADDAVEIANVRVAGPVPYEGDEVSLLVALFRAKTTDWIARSLKVVEDVTSAVGFGGLAGAVPLASSLIRGIESFLESPDVELRVGAYRSWQKGFEPLNYCVMRRPRTTASEAELASLRVADGRLHRLLDDGVTLVPYTEHDFILVSVEAKTERDDYRKLAFYPLWERTKEQVIAGELGAAQRAWRKTAGAIFTDDLTRPQQEILFAEYQRLYGELVERFSDLELAEYRGTTTEPAAAPIVDDPLAILRAAGA</sequence>
<dbReference type="RefSeq" id="WP_286002223.1">
    <property type="nucleotide sequence ID" value="NZ_CP127295.1"/>
</dbReference>
<organism evidence="1 2">
    <name type="scientific">Amycolatopsis mongoliensis</name>
    <dbReference type="NCBI Taxonomy" id="715475"/>
    <lineage>
        <taxon>Bacteria</taxon>
        <taxon>Bacillati</taxon>
        <taxon>Actinomycetota</taxon>
        <taxon>Actinomycetes</taxon>
        <taxon>Pseudonocardiales</taxon>
        <taxon>Pseudonocardiaceae</taxon>
        <taxon>Amycolatopsis</taxon>
    </lineage>
</organism>
<keyword evidence="2" id="KW-1185">Reference proteome</keyword>
<name>A0A9Y2JXU7_9PSEU</name>
<proteinExistence type="predicted"/>
<evidence type="ECO:0000313" key="1">
    <source>
        <dbReference type="EMBL" id="WIY05950.1"/>
    </source>
</evidence>
<dbReference type="AlphaFoldDB" id="A0A9Y2JXU7"/>
<dbReference type="Proteomes" id="UP001239397">
    <property type="component" value="Chromosome"/>
</dbReference>
<protein>
    <submittedName>
        <fullName evidence="1">Uncharacterized protein</fullName>
    </submittedName>
</protein>